<feature type="region of interest" description="Disordered" evidence="1">
    <location>
        <begin position="70"/>
        <end position="95"/>
    </location>
</feature>
<protein>
    <recommendedName>
        <fullName evidence="4">EcsC protein family protein</fullName>
    </recommendedName>
</protein>
<feature type="compositionally biased region" description="Basic and acidic residues" evidence="1">
    <location>
        <begin position="302"/>
        <end position="325"/>
    </location>
</feature>
<dbReference type="EMBL" id="JBHMCG010000163">
    <property type="protein sequence ID" value="MFB9578071.1"/>
    <property type="molecule type" value="Genomic_DNA"/>
</dbReference>
<feature type="region of interest" description="Disordered" evidence="1">
    <location>
        <begin position="1"/>
        <end position="54"/>
    </location>
</feature>
<gene>
    <name evidence="2" type="ORF">ACFFTL_38855</name>
</gene>
<evidence type="ECO:0000313" key="3">
    <source>
        <dbReference type="Proteomes" id="UP001589710"/>
    </source>
</evidence>
<evidence type="ECO:0000313" key="2">
    <source>
        <dbReference type="EMBL" id="MFB9578071.1"/>
    </source>
</evidence>
<evidence type="ECO:0008006" key="4">
    <source>
        <dbReference type="Google" id="ProtNLM"/>
    </source>
</evidence>
<organism evidence="2 3">
    <name type="scientific">Streptomyces yanii</name>
    <dbReference type="NCBI Taxonomy" id="78510"/>
    <lineage>
        <taxon>Bacteria</taxon>
        <taxon>Bacillati</taxon>
        <taxon>Actinomycetota</taxon>
        <taxon>Actinomycetes</taxon>
        <taxon>Kitasatosporales</taxon>
        <taxon>Streptomycetaceae</taxon>
        <taxon>Streptomyces</taxon>
    </lineage>
</organism>
<dbReference type="Proteomes" id="UP001589710">
    <property type="component" value="Unassembled WGS sequence"/>
</dbReference>
<reference evidence="2 3" key="1">
    <citation type="submission" date="2024-09" db="EMBL/GenBank/DDBJ databases">
        <authorList>
            <person name="Sun Q."/>
            <person name="Mori K."/>
        </authorList>
    </citation>
    <scope>NUCLEOTIDE SEQUENCE [LARGE SCALE GENOMIC DNA]</scope>
    <source>
        <strain evidence="2 3">JCM 3331</strain>
    </source>
</reference>
<sequence length="325" mass="34741">MAGDTPFRKRRLQHKPSEANQGGTGPAEGVAAFAERSALPPSAGVSDDERGRSASLEAVEAAIAAETGRSVPAAGAADGAEQTGRTEPVTGAGRLQSVKRGVRKGGESARTAIGHIADRIVETAPRVPVRDLATLRRQFPGLGPEELADKLVAGACKGTATVGAGIGAAAMMPVPPAMFTELAAEITGVAAIEMKLVAELHEVYGLRPPGGLTQRSTAYLTSWTEERGIDVTHPTTIDTALGGRMKRELRQQIVKRMMRNLPNLIPFMVGAAVGAMMNRRDTKKLAERVRKDLRKTQVPWDRLPELPPLERPRKLHKDLPKEIED</sequence>
<feature type="region of interest" description="Disordered" evidence="1">
    <location>
        <begin position="296"/>
        <end position="325"/>
    </location>
</feature>
<keyword evidence="3" id="KW-1185">Reference proteome</keyword>
<dbReference type="RefSeq" id="WP_345514299.1">
    <property type="nucleotide sequence ID" value="NZ_BAAAXD010000027.1"/>
</dbReference>
<evidence type="ECO:0000256" key="1">
    <source>
        <dbReference type="SAM" id="MobiDB-lite"/>
    </source>
</evidence>
<accession>A0ABV5RLV5</accession>
<proteinExistence type="predicted"/>
<comment type="caution">
    <text evidence="2">The sequence shown here is derived from an EMBL/GenBank/DDBJ whole genome shotgun (WGS) entry which is preliminary data.</text>
</comment>
<name>A0ABV5RLV5_9ACTN</name>